<comment type="caution">
    <text evidence="2">The sequence shown here is derived from an EMBL/GenBank/DDBJ whole genome shotgun (WGS) entry which is preliminary data.</text>
</comment>
<proteinExistence type="predicted"/>
<evidence type="ECO:0000259" key="1">
    <source>
        <dbReference type="Pfam" id="PF13004"/>
    </source>
</evidence>
<dbReference type="InterPro" id="IPR013783">
    <property type="entry name" value="Ig-like_fold"/>
</dbReference>
<accession>J9CQQ2</accession>
<feature type="non-terminal residue" evidence="2">
    <location>
        <position position="389"/>
    </location>
</feature>
<protein>
    <recommendedName>
        <fullName evidence="1">BACON domain-containing protein</fullName>
    </recommendedName>
</protein>
<sequence>ETTLTFQVDENTNPETRQAVITLTGGGLTEQVSVYQAGSGSMLVLGQREYLVGSKGETIEVQLRSNTTYNVQMPASDWLTEASTKAVSAYTHYFTIAPNDSYDGREAQIVFTEKDGKTTQAVTIYQAPSNALVVARTACKTSYHAGTLTFRKQTDAILTMETEQNWITCTTDGSMLSFSFPENGNPDFDREAIINIKDEDTGRMQQILLIQSRYGRELLKTTYDMYMAWDVKGFVQDESGNITFNPSLDQPADWYEASYVPICMRIRNYSDGSRAASTTNDYGFLFSGAKFTQPYHIMDNYGSLASLPETDLFIDYRKEEIPRMEFDGNSLVKTYYGSAREVSGVDLKNLRTTELKNTYIRYVKGEQIQSHTPYMGQYDLYSLSGPARV</sequence>
<dbReference type="AlphaFoldDB" id="J9CQQ2"/>
<reference evidence="2" key="1">
    <citation type="journal article" date="2012" name="PLoS ONE">
        <title>Gene sets for utilization of primary and secondary nutrition supplies in the distal gut of endangered iberian lynx.</title>
        <authorList>
            <person name="Alcaide M."/>
            <person name="Messina E."/>
            <person name="Richter M."/>
            <person name="Bargiela R."/>
            <person name="Peplies J."/>
            <person name="Huws S.A."/>
            <person name="Newbold C.J."/>
            <person name="Golyshin P.N."/>
            <person name="Simon M.A."/>
            <person name="Lopez G."/>
            <person name="Yakimov M.M."/>
            <person name="Ferrer M."/>
        </authorList>
    </citation>
    <scope>NUCLEOTIDE SEQUENCE</scope>
</reference>
<dbReference type="InterPro" id="IPR024361">
    <property type="entry name" value="BACON"/>
</dbReference>
<dbReference type="CDD" id="cd14948">
    <property type="entry name" value="BACON"/>
    <property type="match status" value="2"/>
</dbReference>
<gene>
    <name evidence="2" type="ORF">EVA_09408</name>
</gene>
<dbReference type="EMBL" id="AMCI01002526">
    <property type="protein sequence ID" value="EJX02486.1"/>
    <property type="molecule type" value="Genomic_DNA"/>
</dbReference>
<dbReference type="Gene3D" id="2.60.40.10">
    <property type="entry name" value="Immunoglobulins"/>
    <property type="match status" value="1"/>
</dbReference>
<organism evidence="2">
    <name type="scientific">gut metagenome</name>
    <dbReference type="NCBI Taxonomy" id="749906"/>
    <lineage>
        <taxon>unclassified sequences</taxon>
        <taxon>metagenomes</taxon>
        <taxon>organismal metagenomes</taxon>
    </lineage>
</organism>
<dbReference type="Pfam" id="PF13004">
    <property type="entry name" value="BACON"/>
    <property type="match status" value="2"/>
</dbReference>
<feature type="non-terminal residue" evidence="2">
    <location>
        <position position="1"/>
    </location>
</feature>
<feature type="domain" description="BACON" evidence="1">
    <location>
        <begin position="69"/>
        <end position="127"/>
    </location>
</feature>
<name>J9CQQ2_9ZZZZ</name>
<feature type="domain" description="BACON" evidence="1">
    <location>
        <begin position="3"/>
        <end position="37"/>
    </location>
</feature>
<evidence type="ECO:0000313" key="2">
    <source>
        <dbReference type="EMBL" id="EJX02486.1"/>
    </source>
</evidence>